<feature type="compositionally biased region" description="Basic and acidic residues" evidence="1">
    <location>
        <begin position="23"/>
        <end position="34"/>
    </location>
</feature>
<reference evidence="2" key="2">
    <citation type="submission" date="2021-08" db="EMBL/GenBank/DDBJ databases">
        <authorList>
            <person name="Eriksson T."/>
        </authorList>
    </citation>
    <scope>NUCLEOTIDE SEQUENCE</scope>
    <source>
        <strain evidence="2">Stoneville</strain>
        <tissue evidence="2">Whole head</tissue>
    </source>
</reference>
<evidence type="ECO:0000313" key="3">
    <source>
        <dbReference type="Proteomes" id="UP000719412"/>
    </source>
</evidence>
<dbReference type="Proteomes" id="UP000719412">
    <property type="component" value="Unassembled WGS sequence"/>
</dbReference>
<dbReference type="EMBL" id="JABDTM020019682">
    <property type="protein sequence ID" value="KAH0817340.1"/>
    <property type="molecule type" value="Genomic_DNA"/>
</dbReference>
<sequence>MPTPSIIDENRRSRPSPGVSGDEESHQLGEGREGEGNLWSWCLKKRERAKVRDLTNPTVCSYRPAEIVRIRARFQLPLQLGPNEKKTKKSRQGKPKEKAG</sequence>
<feature type="region of interest" description="Disordered" evidence="1">
    <location>
        <begin position="1"/>
        <end position="34"/>
    </location>
</feature>
<dbReference type="AlphaFoldDB" id="A0A8J6LDV7"/>
<reference evidence="2" key="1">
    <citation type="journal article" date="2020" name="J Insects Food Feed">
        <title>The yellow mealworm (Tenebrio molitor) genome: a resource for the emerging insects as food and feed industry.</title>
        <authorList>
            <person name="Eriksson T."/>
            <person name="Andere A."/>
            <person name="Kelstrup H."/>
            <person name="Emery V."/>
            <person name="Picard C."/>
        </authorList>
    </citation>
    <scope>NUCLEOTIDE SEQUENCE</scope>
    <source>
        <strain evidence="2">Stoneville</strain>
        <tissue evidence="2">Whole head</tissue>
    </source>
</reference>
<feature type="region of interest" description="Disordered" evidence="1">
    <location>
        <begin position="76"/>
        <end position="100"/>
    </location>
</feature>
<gene>
    <name evidence="2" type="ORF">GEV33_005451</name>
</gene>
<evidence type="ECO:0000256" key="1">
    <source>
        <dbReference type="SAM" id="MobiDB-lite"/>
    </source>
</evidence>
<accession>A0A8J6LDV7</accession>
<evidence type="ECO:0000313" key="2">
    <source>
        <dbReference type="EMBL" id="KAH0817340.1"/>
    </source>
</evidence>
<name>A0A8J6LDV7_TENMO</name>
<organism evidence="2 3">
    <name type="scientific">Tenebrio molitor</name>
    <name type="common">Yellow mealworm beetle</name>
    <dbReference type="NCBI Taxonomy" id="7067"/>
    <lineage>
        <taxon>Eukaryota</taxon>
        <taxon>Metazoa</taxon>
        <taxon>Ecdysozoa</taxon>
        <taxon>Arthropoda</taxon>
        <taxon>Hexapoda</taxon>
        <taxon>Insecta</taxon>
        <taxon>Pterygota</taxon>
        <taxon>Neoptera</taxon>
        <taxon>Endopterygota</taxon>
        <taxon>Coleoptera</taxon>
        <taxon>Polyphaga</taxon>
        <taxon>Cucujiformia</taxon>
        <taxon>Tenebrionidae</taxon>
        <taxon>Tenebrio</taxon>
    </lineage>
</organism>
<keyword evidence="3" id="KW-1185">Reference proteome</keyword>
<protein>
    <submittedName>
        <fullName evidence="2">Uncharacterized protein</fullName>
    </submittedName>
</protein>
<comment type="caution">
    <text evidence="2">The sequence shown here is derived from an EMBL/GenBank/DDBJ whole genome shotgun (WGS) entry which is preliminary data.</text>
</comment>
<proteinExistence type="predicted"/>